<evidence type="ECO:0000256" key="1">
    <source>
        <dbReference type="SAM" id="SignalP"/>
    </source>
</evidence>
<feature type="signal peptide" evidence="1">
    <location>
        <begin position="1"/>
        <end position="19"/>
    </location>
</feature>
<organism evidence="2 3">
    <name type="scientific">Solitalea longa</name>
    <dbReference type="NCBI Taxonomy" id="2079460"/>
    <lineage>
        <taxon>Bacteria</taxon>
        <taxon>Pseudomonadati</taxon>
        <taxon>Bacteroidota</taxon>
        <taxon>Sphingobacteriia</taxon>
        <taxon>Sphingobacteriales</taxon>
        <taxon>Sphingobacteriaceae</taxon>
        <taxon>Solitalea</taxon>
    </lineage>
</organism>
<dbReference type="Proteomes" id="UP000236893">
    <property type="component" value="Unassembled WGS sequence"/>
</dbReference>
<reference evidence="2 3" key="1">
    <citation type="submission" date="2018-01" db="EMBL/GenBank/DDBJ databases">
        <authorList>
            <person name="Gaut B.S."/>
            <person name="Morton B.R."/>
            <person name="Clegg M.T."/>
            <person name="Duvall M.R."/>
        </authorList>
    </citation>
    <scope>NUCLEOTIDE SEQUENCE [LARGE SCALE GENOMIC DNA]</scope>
    <source>
        <strain evidence="2 3">HR-AV</strain>
    </source>
</reference>
<dbReference type="EMBL" id="PQVF01000005">
    <property type="protein sequence ID" value="POY37110.1"/>
    <property type="molecule type" value="Genomic_DNA"/>
</dbReference>
<dbReference type="AlphaFoldDB" id="A0A2S5A3E7"/>
<sequence>MKKIIYALLVLLTPIFASGQQQIDSTIAKSIIPLDKQELLKNVNLIANIRSAGNAYFDQNGFNNFRFQMEQFRLEFKGNVSKRTYFRFRDRYTRPATSESVDNLSRSTDLAYVEFKMKKDSEFWHLSFGKMCADWGGFEFDTNPIFIYQYTDFINAADNFLTGIGSRFKVSKDHSFSLQVLNTRTKTFAELYPGDVGFIEESKAPLAYIANWRGHLLGDKLQTIWSYSLFNEAKEYFINYASFGIQVIPSSKFRIQFDYKWCSEQLDREGIVTNYIKTGDEYDDRTAQGTVYNSFWTRLDYRLVPKVNLFFVGFIDKGRWDKADTYYSNASSNQDIYTGYCYIPGVEFLPSKDLNIKIFVSYVGHDYRFTDFSKNTLNRTNYSNNRFTFGISTPLVFL</sequence>
<keyword evidence="3" id="KW-1185">Reference proteome</keyword>
<protein>
    <recommendedName>
        <fullName evidence="4">Porin</fullName>
    </recommendedName>
</protein>
<evidence type="ECO:0000313" key="3">
    <source>
        <dbReference type="Proteomes" id="UP000236893"/>
    </source>
</evidence>
<gene>
    <name evidence="2" type="ORF">C3K47_08620</name>
</gene>
<feature type="chain" id="PRO_5015442577" description="Porin" evidence="1">
    <location>
        <begin position="20"/>
        <end position="398"/>
    </location>
</feature>
<dbReference type="InterPro" id="IPR010870">
    <property type="entry name" value="Porin_O/P"/>
</dbReference>
<evidence type="ECO:0008006" key="4">
    <source>
        <dbReference type="Google" id="ProtNLM"/>
    </source>
</evidence>
<name>A0A2S5A3E7_9SPHI</name>
<comment type="caution">
    <text evidence="2">The sequence shown here is derived from an EMBL/GenBank/DDBJ whole genome shotgun (WGS) entry which is preliminary data.</text>
</comment>
<dbReference type="RefSeq" id="WP_103788720.1">
    <property type="nucleotide sequence ID" value="NZ_PQVF01000005.1"/>
</dbReference>
<proteinExistence type="predicted"/>
<dbReference type="OrthoDB" id="846879at2"/>
<dbReference type="Pfam" id="PF07396">
    <property type="entry name" value="Porin_O_P"/>
    <property type="match status" value="1"/>
</dbReference>
<evidence type="ECO:0000313" key="2">
    <source>
        <dbReference type="EMBL" id="POY37110.1"/>
    </source>
</evidence>
<keyword evidence="1" id="KW-0732">Signal</keyword>
<accession>A0A2S5A3E7</accession>